<sequence>MINKLILILSIVCFQAKAFVSEDSSFQSSADIGAFGQPVDLYFDQTISRVPENQQEDIPSSHWSLTEAGGTFVLAELTAAALSGLAAKDPEATGWGLIAISPLMTDAMNVTTGTVGFVSVAAIGAYNLSIDEDEKSESDIFTENMIAWNAAFVTMGVTEYLFPGFTGNLAVYPDLSGNWYMNYQFKF</sequence>
<dbReference type="EMBL" id="FRFG01000007">
    <property type="protein sequence ID" value="SHO54730.1"/>
    <property type="molecule type" value="Genomic_DNA"/>
</dbReference>
<keyword evidence="2" id="KW-1185">Reference proteome</keyword>
<dbReference type="STRING" id="1117707.VQ7734_00446"/>
<reference evidence="2" key="1">
    <citation type="submission" date="2016-12" db="EMBL/GenBank/DDBJ databases">
        <authorList>
            <person name="Rodrigo-Torres L."/>
            <person name="Arahal R.D."/>
            <person name="Lucena T."/>
        </authorList>
    </citation>
    <scope>NUCLEOTIDE SEQUENCE [LARGE SCALE GENOMIC DNA]</scope>
</reference>
<name>A0A1M7YQ44_9VIBR</name>
<evidence type="ECO:0000313" key="2">
    <source>
        <dbReference type="Proteomes" id="UP000184600"/>
    </source>
</evidence>
<organism evidence="1 2">
    <name type="scientific">Vibrio quintilis</name>
    <dbReference type="NCBI Taxonomy" id="1117707"/>
    <lineage>
        <taxon>Bacteria</taxon>
        <taxon>Pseudomonadati</taxon>
        <taxon>Pseudomonadota</taxon>
        <taxon>Gammaproteobacteria</taxon>
        <taxon>Vibrionales</taxon>
        <taxon>Vibrionaceae</taxon>
        <taxon>Vibrio</taxon>
    </lineage>
</organism>
<dbReference type="Proteomes" id="UP000184600">
    <property type="component" value="Unassembled WGS sequence"/>
</dbReference>
<proteinExistence type="predicted"/>
<dbReference type="AlphaFoldDB" id="A0A1M7YQ44"/>
<evidence type="ECO:0000313" key="1">
    <source>
        <dbReference type="EMBL" id="SHO54730.1"/>
    </source>
</evidence>
<accession>A0A1M7YQ44</accession>
<protein>
    <submittedName>
        <fullName evidence="1">Uncharacterized protein</fullName>
    </submittedName>
</protein>
<dbReference type="OrthoDB" id="6114420at2"/>
<gene>
    <name evidence="1" type="ORF">VQ7734_00446</name>
</gene>
<dbReference type="RefSeq" id="WP_073579641.1">
    <property type="nucleotide sequence ID" value="NZ_AP024897.1"/>
</dbReference>